<dbReference type="Proteomes" id="UP001145114">
    <property type="component" value="Unassembled WGS sequence"/>
</dbReference>
<keyword evidence="2" id="KW-1185">Reference proteome</keyword>
<gene>
    <name evidence="1" type="primary">CMC2</name>
    <name evidence="1" type="ORF">EV182_000711</name>
</gene>
<accession>A0ACC1HJ01</accession>
<evidence type="ECO:0000313" key="1">
    <source>
        <dbReference type="EMBL" id="KAJ1675723.1"/>
    </source>
</evidence>
<evidence type="ECO:0000313" key="2">
    <source>
        <dbReference type="Proteomes" id="UP001145114"/>
    </source>
</evidence>
<name>A0ACC1HJ01_9FUNG</name>
<reference evidence="1" key="1">
    <citation type="submission" date="2022-06" db="EMBL/GenBank/DDBJ databases">
        <title>Phylogenomic reconstructions and comparative analyses of Kickxellomycotina fungi.</title>
        <authorList>
            <person name="Reynolds N.K."/>
            <person name="Stajich J.E."/>
            <person name="Barry K."/>
            <person name="Grigoriev I.V."/>
            <person name="Crous P."/>
            <person name="Smith M.E."/>
        </authorList>
    </citation>
    <scope>NUCLEOTIDE SEQUENCE</scope>
    <source>
        <strain evidence="1">RSA 2271</strain>
    </source>
</reference>
<protein>
    <submittedName>
        <fullName evidence="1">Respiratory chain complex assembly or maintenance protein</fullName>
    </submittedName>
</protein>
<dbReference type="EMBL" id="JAMZIH010005193">
    <property type="protein sequence ID" value="KAJ1675723.1"/>
    <property type="molecule type" value="Genomic_DNA"/>
</dbReference>
<organism evidence="1 2">
    <name type="scientific">Spiromyces aspiralis</name>
    <dbReference type="NCBI Taxonomy" id="68401"/>
    <lineage>
        <taxon>Eukaryota</taxon>
        <taxon>Fungi</taxon>
        <taxon>Fungi incertae sedis</taxon>
        <taxon>Zoopagomycota</taxon>
        <taxon>Kickxellomycotina</taxon>
        <taxon>Kickxellomycetes</taxon>
        <taxon>Kickxellales</taxon>
        <taxon>Kickxellaceae</taxon>
        <taxon>Spiromyces</taxon>
    </lineage>
</organism>
<sequence length="86" mass="10245">MHPLLAEHHYPECAAFIQALHACHAENRWKKFLGVCNSHHNKINACLSKEFEKNRKRQLKESRERQARVNEIWKSIDQINEAKQKQ</sequence>
<comment type="caution">
    <text evidence="1">The sequence shown here is derived from an EMBL/GenBank/DDBJ whole genome shotgun (WGS) entry which is preliminary data.</text>
</comment>
<proteinExistence type="predicted"/>